<comment type="caution">
    <text evidence="2">The sequence shown here is derived from an EMBL/GenBank/DDBJ whole genome shotgun (WGS) entry which is preliminary data.</text>
</comment>
<accession>A0A8I2YGP9</accession>
<feature type="domain" description="LYC1 C-terminal" evidence="1">
    <location>
        <begin position="201"/>
        <end position="282"/>
    </location>
</feature>
<evidence type="ECO:0000313" key="3">
    <source>
        <dbReference type="Proteomes" id="UP000683000"/>
    </source>
</evidence>
<protein>
    <recommendedName>
        <fullName evidence="1">LYC1 C-terminal domain-containing protein</fullName>
    </recommendedName>
</protein>
<dbReference type="Proteomes" id="UP000683000">
    <property type="component" value="Unassembled WGS sequence"/>
</dbReference>
<dbReference type="EMBL" id="JAGFBS010000033">
    <property type="protein sequence ID" value="KAG6371625.1"/>
    <property type="molecule type" value="Genomic_DNA"/>
</dbReference>
<dbReference type="InterPro" id="IPR055100">
    <property type="entry name" value="GNAT_LYC1-like"/>
</dbReference>
<feature type="domain" description="LYC1 C-terminal" evidence="1">
    <location>
        <begin position="301"/>
        <end position="371"/>
    </location>
</feature>
<dbReference type="AlphaFoldDB" id="A0A8I2YGP9"/>
<dbReference type="PANTHER" id="PTHR34815:SF2">
    <property type="entry name" value="N-ACETYLTRANSFERASE DOMAIN-CONTAINING PROTEIN"/>
    <property type="match status" value="1"/>
</dbReference>
<evidence type="ECO:0000259" key="1">
    <source>
        <dbReference type="Pfam" id="PF22998"/>
    </source>
</evidence>
<evidence type="ECO:0000313" key="2">
    <source>
        <dbReference type="EMBL" id="KAG6371625.1"/>
    </source>
</evidence>
<dbReference type="Pfam" id="PF22998">
    <property type="entry name" value="GNAT_LYC1-like"/>
    <property type="match status" value="2"/>
</dbReference>
<gene>
    <name evidence="2" type="ORF">JVT61DRAFT_9338</name>
</gene>
<keyword evidence="3" id="KW-1185">Reference proteome</keyword>
<organism evidence="2 3">
    <name type="scientific">Boletus reticuloceps</name>
    <dbReference type="NCBI Taxonomy" id="495285"/>
    <lineage>
        <taxon>Eukaryota</taxon>
        <taxon>Fungi</taxon>
        <taxon>Dikarya</taxon>
        <taxon>Basidiomycota</taxon>
        <taxon>Agaricomycotina</taxon>
        <taxon>Agaricomycetes</taxon>
        <taxon>Agaricomycetidae</taxon>
        <taxon>Boletales</taxon>
        <taxon>Boletineae</taxon>
        <taxon>Boletaceae</taxon>
        <taxon>Boletoideae</taxon>
        <taxon>Boletus</taxon>
    </lineage>
</organism>
<sequence length="371" mass="41972">MTAELAFLTLFRATPAQVYESRKRTWPQWGGLLTEDQFLDRAAQMDAMEHAVNSRMITWVLAPRDKPQTLDFMCACETYKRPGLVRYPGSTEVQEVTCYGVASVFTPPHKRGKGYASYMMRLLHWVTSVKTSEYNLPQFPVEWGAPPPVVAEAGNGMFSILYSDVGEEFYKSAGPGIEQAGGWETRSPISTIWKIPEAEVQQGSTDSQWTWLKHGDLDAFWARDVQFIRRTMENLAESSPGYHSERPNAFVSFLPDEGVGSYHIFRSMFAADSIVSTDVWGCREENHRHRSAGLCDMVGRQSEFPNLLRHIQAAARKSSIGKMEIWNLPKHLLKAAAETGGQTFERKKALSGIKWYGTGKTEDIEWILNEK</sequence>
<dbReference type="PANTHER" id="PTHR34815">
    <property type="entry name" value="LYSINE ACETYLTRANSFERASE"/>
    <property type="match status" value="1"/>
</dbReference>
<dbReference type="OrthoDB" id="2020070at2759"/>
<dbReference type="InterPro" id="IPR053013">
    <property type="entry name" value="LAT"/>
</dbReference>
<proteinExistence type="predicted"/>
<reference evidence="2" key="1">
    <citation type="submission" date="2021-03" db="EMBL/GenBank/DDBJ databases">
        <title>Evolutionary innovations through gain and loss of genes in the ectomycorrhizal Boletales.</title>
        <authorList>
            <person name="Wu G."/>
            <person name="Miyauchi S."/>
            <person name="Morin E."/>
            <person name="Yang Z.-L."/>
            <person name="Xu J."/>
            <person name="Martin F.M."/>
        </authorList>
    </citation>
    <scope>NUCLEOTIDE SEQUENCE</scope>
    <source>
        <strain evidence="2">BR01</strain>
    </source>
</reference>
<name>A0A8I2YGP9_9AGAM</name>